<dbReference type="EMBL" id="SSHJ02000010">
    <property type="protein sequence ID" value="MFN0257761.1"/>
    <property type="molecule type" value="Genomic_DNA"/>
</dbReference>
<dbReference type="Pfam" id="PF13646">
    <property type="entry name" value="HEAT_2"/>
    <property type="match status" value="1"/>
</dbReference>
<organism evidence="1 2">
    <name type="scientific">Pedobacter ureilyticus</name>
    <dbReference type="NCBI Taxonomy" id="1393051"/>
    <lineage>
        <taxon>Bacteria</taxon>
        <taxon>Pseudomonadati</taxon>
        <taxon>Bacteroidota</taxon>
        <taxon>Sphingobacteriia</taxon>
        <taxon>Sphingobacteriales</taxon>
        <taxon>Sphingobacteriaceae</taxon>
        <taxon>Pedobacter</taxon>
    </lineage>
</organism>
<dbReference type="Proteomes" id="UP001517247">
    <property type="component" value="Unassembled WGS sequence"/>
</dbReference>
<dbReference type="Gene3D" id="1.25.10.10">
    <property type="entry name" value="Leucine-rich Repeat Variant"/>
    <property type="match status" value="1"/>
</dbReference>
<accession>A0ABW9JB71</accession>
<dbReference type="RefSeq" id="WP_138724839.1">
    <property type="nucleotide sequence ID" value="NZ_SSHJ02000010.1"/>
</dbReference>
<comment type="caution">
    <text evidence="1">The sequence shown here is derived from an EMBL/GenBank/DDBJ whole genome shotgun (WGS) entry which is preliminary data.</text>
</comment>
<dbReference type="InterPro" id="IPR011989">
    <property type="entry name" value="ARM-like"/>
</dbReference>
<keyword evidence="2" id="KW-1185">Reference proteome</keyword>
<reference evidence="1 2" key="1">
    <citation type="submission" date="2024-12" db="EMBL/GenBank/DDBJ databases">
        <authorList>
            <person name="Hu S."/>
        </authorList>
    </citation>
    <scope>NUCLEOTIDE SEQUENCE [LARGE SCALE GENOMIC DNA]</scope>
    <source>
        <strain evidence="1 2">THG-T11</strain>
    </source>
</reference>
<name>A0ABW9JB71_9SPHI</name>
<evidence type="ECO:0000313" key="1">
    <source>
        <dbReference type="EMBL" id="MFN0257761.1"/>
    </source>
</evidence>
<dbReference type="SUPFAM" id="SSF48371">
    <property type="entry name" value="ARM repeat"/>
    <property type="match status" value="1"/>
</dbReference>
<dbReference type="InterPro" id="IPR016024">
    <property type="entry name" value="ARM-type_fold"/>
</dbReference>
<evidence type="ECO:0000313" key="2">
    <source>
        <dbReference type="Proteomes" id="UP001517247"/>
    </source>
</evidence>
<sequence>MNKNLKIGFSLALATLISINTKAQKIENPIKANTATTFAIVVDAKTYTQAKAEITAYKTALEKQGLGTYIVSHDWKKPEEIKTVLQKLYGQKIKLEGAVLVGDIPIPMIMNAQRITSVYRLDETKNSFKAAVPSDRFYDDFSMKFDYLQQDSIRTEQFYYSLSPTTVPVIHMDIYTARIRPSYVKGKTKYEVIKDYLKKVVAEKNEQNKLNHLMVYSGMGYGSESLTQWASEQVTLKEQLPLAFKPGGSAKFINSRMQGDLKSGLLAEVQRPDLDLAIFHQHGDSDMQLVSGSPNVSFPQPSIENVRRYLRSKIQMAKRDGRDVEDTKKRFQATLGVPMAWMDDALVDSVVRLDSLFEVNSNIYMEDIDKITPNARMVILDNCYNGSFHKDEYMSGHYIFGNGKTIVTMANSINVLQDVWTTNLIGLLNQGVRAGNWFKQQAFLETHLIGDPTFSYSSNGTIDYNQAMVNYDGNHNFWADLLKSNDADLQALALYKIAETKGTAASKLLKDTYYNTDFAATRAQAFTILSQLNTVDFASLVKDAVNDPYEYIRRKAVNLIGDFGGDEYVPTLVKSAIEDWASKRVSYNLSNTLSFMNSETVIKELQTTLNNPDYGTRKADIQKLIDRQKNTLEKVKRDGALMSDKKADAKKRSFNIVTLRTYSYHKEIPAAIKILTDSSEDQALRLTAAEALGWFIYSYEKANILTALDNVINDNKTSEKLRKEAQRSKSFLLAYTPNTAQSNTAK</sequence>
<proteinExistence type="predicted"/>
<protein>
    <submittedName>
        <fullName evidence="1">HEAT repeat domain-containing protein</fullName>
    </submittedName>
</protein>
<gene>
    <name evidence="1" type="ORF">E6A44_019410</name>
</gene>